<dbReference type="OrthoDB" id="5413827at2759"/>
<evidence type="ECO:0000313" key="2">
    <source>
        <dbReference type="Proteomes" id="UP000800038"/>
    </source>
</evidence>
<dbReference type="Proteomes" id="UP000800038">
    <property type="component" value="Unassembled WGS sequence"/>
</dbReference>
<sequence>MVSNVTDTSALSSNNAQSSPILWLRGELHNRIYSFAVATLETPVQFRHSPNTIVRSSDYLALVQVCRQVRSEFVQNFKTWSPSTSPSSLSCMASIFIVIGW</sequence>
<keyword evidence="2" id="KW-1185">Reference proteome</keyword>
<protein>
    <submittedName>
        <fullName evidence="1">Uncharacterized protein</fullName>
    </submittedName>
</protein>
<reference evidence="1" key="1">
    <citation type="journal article" date="2020" name="Stud. Mycol.">
        <title>101 Dothideomycetes genomes: a test case for predicting lifestyles and emergence of pathogens.</title>
        <authorList>
            <person name="Haridas S."/>
            <person name="Albert R."/>
            <person name="Binder M."/>
            <person name="Bloem J."/>
            <person name="Labutti K."/>
            <person name="Salamov A."/>
            <person name="Andreopoulos B."/>
            <person name="Baker S."/>
            <person name="Barry K."/>
            <person name="Bills G."/>
            <person name="Bluhm B."/>
            <person name="Cannon C."/>
            <person name="Castanera R."/>
            <person name="Culley D."/>
            <person name="Daum C."/>
            <person name="Ezra D."/>
            <person name="Gonzalez J."/>
            <person name="Henrissat B."/>
            <person name="Kuo A."/>
            <person name="Liang C."/>
            <person name="Lipzen A."/>
            <person name="Lutzoni F."/>
            <person name="Magnuson J."/>
            <person name="Mondo S."/>
            <person name="Nolan M."/>
            <person name="Ohm R."/>
            <person name="Pangilinan J."/>
            <person name="Park H.-J."/>
            <person name="Ramirez L."/>
            <person name="Alfaro M."/>
            <person name="Sun H."/>
            <person name="Tritt A."/>
            <person name="Yoshinaga Y."/>
            <person name="Zwiers L.-H."/>
            <person name="Turgeon B."/>
            <person name="Goodwin S."/>
            <person name="Spatafora J."/>
            <person name="Crous P."/>
            <person name="Grigoriev I."/>
        </authorList>
    </citation>
    <scope>NUCLEOTIDE SEQUENCE</scope>
    <source>
        <strain evidence="1">CBS 161.51</strain>
    </source>
</reference>
<gene>
    <name evidence="1" type="ORF">EJ02DRAFT_427745</name>
</gene>
<accession>A0A6A5S8S4</accession>
<dbReference type="AlphaFoldDB" id="A0A6A5S8S4"/>
<proteinExistence type="predicted"/>
<name>A0A6A5S8S4_9PLEO</name>
<organism evidence="1 2">
    <name type="scientific">Clathrospora elynae</name>
    <dbReference type="NCBI Taxonomy" id="706981"/>
    <lineage>
        <taxon>Eukaryota</taxon>
        <taxon>Fungi</taxon>
        <taxon>Dikarya</taxon>
        <taxon>Ascomycota</taxon>
        <taxon>Pezizomycotina</taxon>
        <taxon>Dothideomycetes</taxon>
        <taxon>Pleosporomycetidae</taxon>
        <taxon>Pleosporales</taxon>
        <taxon>Diademaceae</taxon>
        <taxon>Clathrospora</taxon>
    </lineage>
</organism>
<evidence type="ECO:0000313" key="1">
    <source>
        <dbReference type="EMBL" id="KAF1936169.1"/>
    </source>
</evidence>
<dbReference type="EMBL" id="ML976206">
    <property type="protein sequence ID" value="KAF1936169.1"/>
    <property type="molecule type" value="Genomic_DNA"/>
</dbReference>